<dbReference type="InterPro" id="IPR025714">
    <property type="entry name" value="Methyltranfer_dom"/>
</dbReference>
<feature type="domain" description="Methyltransferase" evidence="6">
    <location>
        <begin position="109"/>
        <end position="190"/>
    </location>
</feature>
<dbReference type="InterPro" id="IPR002052">
    <property type="entry name" value="DNA_methylase_N6_adenine_CS"/>
</dbReference>
<dbReference type="STRING" id="52442.SAMN05421880_11454"/>
<reference evidence="8" key="2">
    <citation type="submission" date="2021-02" db="EMBL/GenBank/DDBJ databases">
        <authorList>
            <person name="Han P."/>
        </authorList>
    </citation>
    <scope>NUCLEOTIDE SEQUENCE</scope>
    <source>
        <strain evidence="8">Nitrosomonas nitrosa 18-3D</strain>
    </source>
</reference>
<accession>A0A1I4QAU3</accession>
<keyword evidence="2 5" id="KW-0808">Transferase</keyword>
<evidence type="ECO:0000256" key="3">
    <source>
        <dbReference type="ARBA" id="ARBA00022691"/>
    </source>
</evidence>
<dbReference type="Gene3D" id="1.10.8.10">
    <property type="entry name" value="DNA helicase RuvA subunit, C-terminal domain"/>
    <property type="match status" value="1"/>
</dbReference>
<dbReference type="InterPro" id="IPR040758">
    <property type="entry name" value="PrmC_N"/>
</dbReference>
<reference evidence="9 10" key="1">
    <citation type="submission" date="2016-10" db="EMBL/GenBank/DDBJ databases">
        <authorList>
            <person name="de Groot N.N."/>
        </authorList>
    </citation>
    <scope>NUCLEOTIDE SEQUENCE [LARGE SCALE GENOMIC DNA]</scope>
    <source>
        <strain evidence="9 10">Nm146</strain>
    </source>
</reference>
<dbReference type="PROSITE" id="PS00092">
    <property type="entry name" value="N6_MTASE"/>
    <property type="match status" value="1"/>
</dbReference>
<dbReference type="Pfam" id="PF13847">
    <property type="entry name" value="Methyltransf_31"/>
    <property type="match status" value="1"/>
</dbReference>
<dbReference type="NCBIfam" id="TIGR00536">
    <property type="entry name" value="hemK_fam"/>
    <property type="match status" value="1"/>
</dbReference>
<dbReference type="PANTHER" id="PTHR18895">
    <property type="entry name" value="HEMK METHYLTRANSFERASE"/>
    <property type="match status" value="1"/>
</dbReference>
<name>A0A1I4QAU3_9PROT</name>
<evidence type="ECO:0000313" key="9">
    <source>
        <dbReference type="EMBL" id="SFM37221.1"/>
    </source>
</evidence>
<dbReference type="Proteomes" id="UP000601736">
    <property type="component" value="Unassembled WGS sequence"/>
</dbReference>
<dbReference type="EMBL" id="CAJNAP010000012">
    <property type="protein sequence ID" value="CAE6501159.1"/>
    <property type="molecule type" value="Genomic_DNA"/>
</dbReference>
<dbReference type="EMBL" id="FOUF01000014">
    <property type="protein sequence ID" value="SFM37221.1"/>
    <property type="molecule type" value="Genomic_DNA"/>
</dbReference>
<comment type="catalytic activity">
    <reaction evidence="4 5">
        <text>L-glutaminyl-[peptide chain release factor] + S-adenosyl-L-methionine = N(5)-methyl-L-glutaminyl-[peptide chain release factor] + S-adenosyl-L-homocysteine + H(+)</text>
        <dbReference type="Rhea" id="RHEA:42896"/>
        <dbReference type="Rhea" id="RHEA-COMP:10271"/>
        <dbReference type="Rhea" id="RHEA-COMP:10272"/>
        <dbReference type="ChEBI" id="CHEBI:15378"/>
        <dbReference type="ChEBI" id="CHEBI:30011"/>
        <dbReference type="ChEBI" id="CHEBI:57856"/>
        <dbReference type="ChEBI" id="CHEBI:59789"/>
        <dbReference type="ChEBI" id="CHEBI:61891"/>
        <dbReference type="EC" id="2.1.1.297"/>
    </reaction>
</comment>
<keyword evidence="1 5" id="KW-0489">Methyltransferase</keyword>
<organism evidence="9 10">
    <name type="scientific">Nitrosomonas nitrosa</name>
    <dbReference type="NCBI Taxonomy" id="52442"/>
    <lineage>
        <taxon>Bacteria</taxon>
        <taxon>Pseudomonadati</taxon>
        <taxon>Pseudomonadota</taxon>
        <taxon>Betaproteobacteria</taxon>
        <taxon>Nitrosomonadales</taxon>
        <taxon>Nitrosomonadaceae</taxon>
        <taxon>Nitrosomonas</taxon>
    </lineage>
</organism>
<dbReference type="RefSeq" id="WP_090668906.1">
    <property type="nucleotide sequence ID" value="NZ_CAJNAP010000012.1"/>
</dbReference>
<dbReference type="Proteomes" id="UP000199561">
    <property type="component" value="Unassembled WGS sequence"/>
</dbReference>
<dbReference type="NCBIfam" id="TIGR03534">
    <property type="entry name" value="RF_mod_PrmC"/>
    <property type="match status" value="1"/>
</dbReference>
<dbReference type="FunFam" id="3.40.50.150:FF:000053">
    <property type="entry name" value="Release factor glutamine methyltransferase"/>
    <property type="match status" value="1"/>
</dbReference>
<dbReference type="GO" id="GO:0003676">
    <property type="term" value="F:nucleic acid binding"/>
    <property type="evidence" value="ECO:0007669"/>
    <property type="project" value="InterPro"/>
</dbReference>
<gene>
    <name evidence="5 8" type="primary">prmC</name>
    <name evidence="8" type="ORF">NMYAN_20044</name>
    <name evidence="9" type="ORF">SAMN05421880_11454</name>
</gene>
<evidence type="ECO:0000259" key="7">
    <source>
        <dbReference type="Pfam" id="PF17827"/>
    </source>
</evidence>
<feature type="binding site" evidence="5">
    <location>
        <begin position="181"/>
        <end position="184"/>
    </location>
    <ligand>
        <name>substrate</name>
    </ligand>
</feature>
<dbReference type="GO" id="GO:0032259">
    <property type="term" value="P:methylation"/>
    <property type="evidence" value="ECO:0007669"/>
    <property type="project" value="UniProtKB-KW"/>
</dbReference>
<dbReference type="Gene3D" id="3.40.50.150">
    <property type="entry name" value="Vaccinia Virus protein VP39"/>
    <property type="match status" value="1"/>
</dbReference>
<feature type="domain" description="Release factor glutamine methyltransferase N-terminal" evidence="7">
    <location>
        <begin position="5"/>
        <end position="70"/>
    </location>
</feature>
<keyword evidence="3 5" id="KW-0949">S-adenosyl-L-methionine</keyword>
<evidence type="ECO:0000313" key="8">
    <source>
        <dbReference type="EMBL" id="CAE6501159.1"/>
    </source>
</evidence>
<comment type="similarity">
    <text evidence="5">Belongs to the protein N5-glutamine methyltransferase family. PrmC subfamily.</text>
</comment>
<evidence type="ECO:0000256" key="4">
    <source>
        <dbReference type="ARBA" id="ARBA00048391"/>
    </source>
</evidence>
<dbReference type="InterPro" id="IPR004556">
    <property type="entry name" value="HemK-like"/>
</dbReference>
<evidence type="ECO:0000256" key="1">
    <source>
        <dbReference type="ARBA" id="ARBA00022603"/>
    </source>
</evidence>
<dbReference type="Pfam" id="PF17827">
    <property type="entry name" value="PrmC_N"/>
    <property type="match status" value="1"/>
</dbReference>
<proteinExistence type="inferred from homology"/>
<dbReference type="HAMAP" id="MF_02126">
    <property type="entry name" value="RF_methyltr_PrmC"/>
    <property type="match status" value="1"/>
</dbReference>
<evidence type="ECO:0000256" key="2">
    <source>
        <dbReference type="ARBA" id="ARBA00022679"/>
    </source>
</evidence>
<dbReference type="SUPFAM" id="SSF53335">
    <property type="entry name" value="S-adenosyl-L-methionine-dependent methyltransferases"/>
    <property type="match status" value="1"/>
</dbReference>
<dbReference type="InterPro" id="IPR019874">
    <property type="entry name" value="RF_methyltr_PrmC"/>
</dbReference>
<feature type="binding site" evidence="5">
    <location>
        <begin position="115"/>
        <end position="119"/>
    </location>
    <ligand>
        <name>S-adenosyl-L-methionine</name>
        <dbReference type="ChEBI" id="CHEBI:59789"/>
    </ligand>
</feature>
<evidence type="ECO:0000256" key="5">
    <source>
        <dbReference type="HAMAP-Rule" id="MF_02126"/>
    </source>
</evidence>
<dbReference type="InterPro" id="IPR029063">
    <property type="entry name" value="SAM-dependent_MTases_sf"/>
</dbReference>
<feature type="binding site" evidence="5">
    <location>
        <position position="138"/>
    </location>
    <ligand>
        <name>S-adenosyl-L-methionine</name>
        <dbReference type="ChEBI" id="CHEBI:59789"/>
    </ligand>
</feature>
<sequence>MQSTIAQALQDARHHIEDLEARLLLQCVLNVDAVYLAAYPDRNLNSRQQEAYRSLIAKRIRGEPVAYLVGEREFYGLTFKVTPAVLIPRPETELLVEIALSRIPNERVCRILDLGTGSGAIAITIAKLRPHAQVIAVDCSSEALTVARINAQNLGVSNVRMLSGDWFATLGPQQFDLIVSNPPYVAEGDPHLSEGDLRFEPIIALTAQEEGLAAIRHIVANSLHFMAPGGWLLLEHGYNQAPICRQLLAESDFRNIFTCPDLAGIPRVSGGQHYDRTRATS</sequence>
<dbReference type="EC" id="2.1.1.297" evidence="5"/>
<dbReference type="OrthoDB" id="9800643at2"/>
<evidence type="ECO:0000259" key="6">
    <source>
        <dbReference type="Pfam" id="PF13847"/>
    </source>
</evidence>
<dbReference type="CDD" id="cd02440">
    <property type="entry name" value="AdoMet_MTases"/>
    <property type="match status" value="1"/>
</dbReference>
<dbReference type="GO" id="GO:0102559">
    <property type="term" value="F:peptide chain release factor N(5)-glutamine methyltransferase activity"/>
    <property type="evidence" value="ECO:0007669"/>
    <property type="project" value="UniProtKB-EC"/>
</dbReference>
<evidence type="ECO:0000313" key="10">
    <source>
        <dbReference type="Proteomes" id="UP000199561"/>
    </source>
</evidence>
<keyword evidence="10" id="KW-1185">Reference proteome</keyword>
<protein>
    <recommendedName>
        <fullName evidence="5">Release factor glutamine methyltransferase</fullName>
        <shortName evidence="5">RF MTase</shortName>
        <ecNumber evidence="5">2.1.1.297</ecNumber>
    </recommendedName>
    <alternativeName>
        <fullName evidence="5">N5-glutamine methyltransferase PrmC</fullName>
    </alternativeName>
    <alternativeName>
        <fullName evidence="5">Protein-(glutamine-N5) MTase PrmC</fullName>
    </alternativeName>
    <alternativeName>
        <fullName evidence="5">Protein-glutamine N-methyltransferase PrmC</fullName>
    </alternativeName>
</protein>
<feature type="binding site" evidence="5">
    <location>
        <position position="166"/>
    </location>
    <ligand>
        <name>S-adenosyl-L-methionine</name>
        <dbReference type="ChEBI" id="CHEBI:59789"/>
    </ligand>
</feature>
<comment type="function">
    <text evidence="5">Methylates the class 1 translation termination release factors RF1/PrfA and RF2/PrfB on the glutamine residue of the universally conserved GGQ motif.</text>
</comment>
<dbReference type="PANTHER" id="PTHR18895:SF74">
    <property type="entry name" value="MTRF1L RELEASE FACTOR GLUTAMINE METHYLTRANSFERASE"/>
    <property type="match status" value="1"/>
</dbReference>
<feature type="binding site" evidence="5">
    <location>
        <position position="181"/>
    </location>
    <ligand>
        <name>S-adenosyl-L-methionine</name>
        <dbReference type="ChEBI" id="CHEBI:59789"/>
    </ligand>
</feature>
<dbReference type="InterPro" id="IPR050320">
    <property type="entry name" value="N5-glutamine_MTase"/>
</dbReference>
<dbReference type="AlphaFoldDB" id="A0A1I4QAU3"/>